<dbReference type="PANTHER" id="PTHR47992">
    <property type="entry name" value="PROTEIN PHOSPHATASE"/>
    <property type="match status" value="1"/>
</dbReference>
<evidence type="ECO:0000313" key="9">
    <source>
        <dbReference type="EMBL" id="CAG9323291.1"/>
    </source>
</evidence>
<evidence type="ECO:0000256" key="5">
    <source>
        <dbReference type="ARBA" id="ARBA00023136"/>
    </source>
</evidence>
<keyword evidence="5" id="KW-0472">Membrane</keyword>
<proteinExistence type="inferred from homology"/>
<dbReference type="FunFam" id="3.60.40.10:FF:000051">
    <property type="entry name" value="Protein phosphatase 2C-like protein"/>
    <property type="match status" value="1"/>
</dbReference>
<dbReference type="CDD" id="cd00143">
    <property type="entry name" value="PP2Cc"/>
    <property type="match status" value="1"/>
</dbReference>
<feature type="compositionally biased region" description="Polar residues" evidence="7">
    <location>
        <begin position="141"/>
        <end position="154"/>
    </location>
</feature>
<dbReference type="EMBL" id="CAJZBQ010000033">
    <property type="protein sequence ID" value="CAG9323291.1"/>
    <property type="molecule type" value="Genomic_DNA"/>
</dbReference>
<comment type="subcellular location">
    <subcellularLocation>
        <location evidence="1">Membrane</location>
        <topology evidence="1">Peripheral membrane protein</topology>
    </subcellularLocation>
</comment>
<evidence type="ECO:0000259" key="8">
    <source>
        <dbReference type="PROSITE" id="PS51746"/>
    </source>
</evidence>
<dbReference type="PROSITE" id="PS51746">
    <property type="entry name" value="PPM_2"/>
    <property type="match status" value="1"/>
</dbReference>
<dbReference type="SMART" id="SM00332">
    <property type="entry name" value="PP2Cc"/>
    <property type="match status" value="1"/>
</dbReference>
<keyword evidence="4 6" id="KW-0904">Protein phosphatase</keyword>
<keyword evidence="10" id="KW-1185">Reference proteome</keyword>
<dbReference type="AlphaFoldDB" id="A0AAU9JBF7"/>
<feature type="compositionally biased region" description="Polar residues" evidence="7">
    <location>
        <begin position="79"/>
        <end position="97"/>
    </location>
</feature>
<dbReference type="Pfam" id="PF00481">
    <property type="entry name" value="PP2C"/>
    <property type="match status" value="1"/>
</dbReference>
<keyword evidence="3 6" id="KW-0378">Hydrolase</keyword>
<dbReference type="InterPro" id="IPR000222">
    <property type="entry name" value="PP2C_BS"/>
</dbReference>
<reference evidence="9" key="1">
    <citation type="submission" date="2021-09" db="EMBL/GenBank/DDBJ databases">
        <authorList>
            <consortium name="AG Swart"/>
            <person name="Singh M."/>
            <person name="Singh A."/>
            <person name="Seah K."/>
            <person name="Emmerich C."/>
        </authorList>
    </citation>
    <scope>NUCLEOTIDE SEQUENCE</scope>
    <source>
        <strain evidence="9">ATCC30299</strain>
    </source>
</reference>
<dbReference type="InterPro" id="IPR036457">
    <property type="entry name" value="PPM-type-like_dom_sf"/>
</dbReference>
<comment type="similarity">
    <text evidence="6">Belongs to the PP2C family.</text>
</comment>
<name>A0AAU9JBF7_9CILI</name>
<evidence type="ECO:0000256" key="7">
    <source>
        <dbReference type="SAM" id="MobiDB-lite"/>
    </source>
</evidence>
<protein>
    <recommendedName>
        <fullName evidence="8">PPM-type phosphatase domain-containing protein</fullName>
    </recommendedName>
</protein>
<gene>
    <name evidence="9" type="ORF">BSTOLATCC_MIC33191</name>
</gene>
<dbReference type="InterPro" id="IPR001932">
    <property type="entry name" value="PPM-type_phosphatase-like_dom"/>
</dbReference>
<dbReference type="GO" id="GO:0004722">
    <property type="term" value="F:protein serine/threonine phosphatase activity"/>
    <property type="evidence" value="ECO:0007669"/>
    <property type="project" value="InterPro"/>
</dbReference>
<feature type="domain" description="PPM-type phosphatase" evidence="8">
    <location>
        <begin position="153"/>
        <end position="441"/>
    </location>
</feature>
<dbReference type="Gene3D" id="3.60.40.10">
    <property type="entry name" value="PPM-type phosphatase domain"/>
    <property type="match status" value="1"/>
</dbReference>
<dbReference type="InterPro" id="IPR015655">
    <property type="entry name" value="PP2C"/>
</dbReference>
<evidence type="ECO:0000256" key="1">
    <source>
        <dbReference type="ARBA" id="ARBA00004170"/>
    </source>
</evidence>
<dbReference type="GO" id="GO:0046872">
    <property type="term" value="F:metal ion binding"/>
    <property type="evidence" value="ECO:0007669"/>
    <property type="project" value="UniProtKB-KW"/>
</dbReference>
<evidence type="ECO:0000256" key="2">
    <source>
        <dbReference type="ARBA" id="ARBA00022723"/>
    </source>
</evidence>
<dbReference type="PROSITE" id="PS01032">
    <property type="entry name" value="PPM_1"/>
    <property type="match status" value="1"/>
</dbReference>
<sequence>MATKVLASHKVKPRTSTFVSKQRYEIGKENTSDKFPTNLIGKNTVNPRHRSSRSHSGVKSIVDSSEDQTSSTLKEENTIKPSNKPSGIFTSFHSKVSTPKGPERKQVKSALHTRASSLVDRPNSLNTLKKKESKGHKRRSSLSINKPQPTVSQFSHISNKGFIPENPGKTNQDNYFEFPNFANHPDLYLFGVCDGHGFYGGEVSGFVKQRLPELLARNPSLYRSPKEALTSSIAQCDEDLNSLEIDVNFSGTTLIVVLLKGTTLFCANVGDSRALIARQMNDTSKTTSSGKHWMSIVLSRDHKPSEKDEHKRILNSGGRVESYQDELGNPLGPARVWLKNQNLPGLGMSRSLGDRVAASVGVISQPEILELDMTPEDKFICLGSDGIFEFIPNEEIVKILVPYWRLQDSEGACKAIAKEAHDRWCQEEEVIDDITALCIFLDVTKS</sequence>
<feature type="region of interest" description="Disordered" evidence="7">
    <location>
        <begin position="29"/>
        <end position="154"/>
    </location>
</feature>
<keyword evidence="2" id="KW-0479">Metal-binding</keyword>
<dbReference type="Proteomes" id="UP001162131">
    <property type="component" value="Unassembled WGS sequence"/>
</dbReference>
<comment type="caution">
    <text evidence="9">The sequence shown here is derived from an EMBL/GenBank/DDBJ whole genome shotgun (WGS) entry which is preliminary data.</text>
</comment>
<evidence type="ECO:0000313" key="10">
    <source>
        <dbReference type="Proteomes" id="UP001162131"/>
    </source>
</evidence>
<evidence type="ECO:0000256" key="4">
    <source>
        <dbReference type="ARBA" id="ARBA00022912"/>
    </source>
</evidence>
<dbReference type="GO" id="GO:0016020">
    <property type="term" value="C:membrane"/>
    <property type="evidence" value="ECO:0007669"/>
    <property type="project" value="UniProtKB-SubCell"/>
</dbReference>
<evidence type="ECO:0000256" key="6">
    <source>
        <dbReference type="RuleBase" id="RU003465"/>
    </source>
</evidence>
<accession>A0AAU9JBF7</accession>
<dbReference type="SUPFAM" id="SSF81606">
    <property type="entry name" value="PP2C-like"/>
    <property type="match status" value="1"/>
</dbReference>
<evidence type="ECO:0000256" key="3">
    <source>
        <dbReference type="ARBA" id="ARBA00022801"/>
    </source>
</evidence>
<organism evidence="9 10">
    <name type="scientific">Blepharisma stoltei</name>
    <dbReference type="NCBI Taxonomy" id="1481888"/>
    <lineage>
        <taxon>Eukaryota</taxon>
        <taxon>Sar</taxon>
        <taxon>Alveolata</taxon>
        <taxon>Ciliophora</taxon>
        <taxon>Postciliodesmatophora</taxon>
        <taxon>Heterotrichea</taxon>
        <taxon>Heterotrichida</taxon>
        <taxon>Blepharismidae</taxon>
        <taxon>Blepharisma</taxon>
    </lineage>
</organism>
<feature type="compositionally biased region" description="Basic residues" evidence="7">
    <location>
        <begin position="131"/>
        <end position="140"/>
    </location>
</feature>